<dbReference type="SUPFAM" id="SSF160544">
    <property type="entry name" value="EscU C-terminal domain-like"/>
    <property type="match status" value="1"/>
</dbReference>
<name>A0ABW6K4F7_9BACI</name>
<dbReference type="PANTHER" id="PTHR30531:SF12">
    <property type="entry name" value="FLAGELLAR BIOSYNTHETIC PROTEIN FLHB"/>
    <property type="match status" value="1"/>
</dbReference>
<accession>A0ABW6K4F7</accession>
<reference evidence="1 2" key="1">
    <citation type="submission" date="2024-08" db="EMBL/GenBank/DDBJ databases">
        <title>Two novel Cytobacillus novel species.</title>
        <authorList>
            <person name="Liu G."/>
        </authorList>
    </citation>
    <scope>NUCLEOTIDE SEQUENCE [LARGE SCALE GENOMIC DNA]</scope>
    <source>
        <strain evidence="1 2">FJAT-54145</strain>
    </source>
</reference>
<dbReference type="Proteomes" id="UP001601059">
    <property type="component" value="Unassembled WGS sequence"/>
</dbReference>
<gene>
    <name evidence="1" type="ORF">ACFYKX_00340</name>
</gene>
<organism evidence="1 2">
    <name type="scientific">Cytobacillus spartinae</name>
    <dbReference type="NCBI Taxonomy" id="3299023"/>
    <lineage>
        <taxon>Bacteria</taxon>
        <taxon>Bacillati</taxon>
        <taxon>Bacillota</taxon>
        <taxon>Bacilli</taxon>
        <taxon>Bacillales</taxon>
        <taxon>Bacillaceae</taxon>
        <taxon>Cytobacillus</taxon>
    </lineage>
</organism>
<dbReference type="Gene3D" id="3.40.1690.10">
    <property type="entry name" value="secretion proteins EscU"/>
    <property type="match status" value="1"/>
</dbReference>
<dbReference type="InterPro" id="IPR029025">
    <property type="entry name" value="T3SS_substrate_exporter_C"/>
</dbReference>
<dbReference type="EMBL" id="JBIACK010000001">
    <property type="protein sequence ID" value="MFE8699059.1"/>
    <property type="molecule type" value="Genomic_DNA"/>
</dbReference>
<keyword evidence="2" id="KW-1185">Reference proteome</keyword>
<evidence type="ECO:0000313" key="2">
    <source>
        <dbReference type="Proteomes" id="UP001601059"/>
    </source>
</evidence>
<protein>
    <submittedName>
        <fullName evidence="1">EscU/YscU/HrcU family type III secretion system export apparatus switch protein</fullName>
    </submittedName>
</protein>
<dbReference type="Pfam" id="PF01312">
    <property type="entry name" value="Bac_export_2"/>
    <property type="match status" value="1"/>
</dbReference>
<proteinExistence type="predicted"/>
<dbReference type="InterPro" id="IPR006135">
    <property type="entry name" value="T3SS_substrate_exporter"/>
</dbReference>
<sequence length="93" mass="10306">MKNDKLKRKEAVALSYNDKLHQSPKLVAKGKGIIAENILASAKDHGVPIQEDSSLVELLGKLDINENIPEDLYQAVAEVFAFIYRADKEAGRN</sequence>
<comment type="caution">
    <text evidence="1">The sequence shown here is derived from an EMBL/GenBank/DDBJ whole genome shotgun (WGS) entry which is preliminary data.</text>
</comment>
<dbReference type="PANTHER" id="PTHR30531">
    <property type="entry name" value="FLAGELLAR BIOSYNTHETIC PROTEIN FLHB"/>
    <property type="match status" value="1"/>
</dbReference>
<dbReference type="RefSeq" id="WP_389356946.1">
    <property type="nucleotide sequence ID" value="NZ_JBIACK010000001.1"/>
</dbReference>
<evidence type="ECO:0000313" key="1">
    <source>
        <dbReference type="EMBL" id="MFE8699059.1"/>
    </source>
</evidence>